<dbReference type="Proteomes" id="UP000595224">
    <property type="component" value="Chromosome"/>
</dbReference>
<organism evidence="1 2">
    <name type="scientific">Treponema peruense</name>
    <dbReference type="NCBI Taxonomy" id="2787628"/>
    <lineage>
        <taxon>Bacteria</taxon>
        <taxon>Pseudomonadati</taxon>
        <taxon>Spirochaetota</taxon>
        <taxon>Spirochaetia</taxon>
        <taxon>Spirochaetales</taxon>
        <taxon>Treponemataceae</taxon>
        <taxon>Treponema</taxon>
    </lineage>
</organism>
<sequence>MSEVDFLNDAIAERFGFVRRARGPFLYTQKGVRLTDLYRDAGRAVLGWGGTGAFTMFKNVLSRGLTGSFPTCFSGRLLKAVETLLDSKRKIFVFNDRQKALSAAVVISSEETFFWKPWSPEGVVWSSADCVIVEPPLAWTPGIFILAVLDNEKNEAALAGLALSSVRISAAVEAACARSIYDIILAVQSKSEKDWFIYDTVLTKYWERRGPYLYPKVPKEKYREFAEHCLDCAVVVSPFYDVPGIVPFGADPGVFSALKKKPFVMEKI</sequence>
<dbReference type="AlphaFoldDB" id="A0A7T3RE39"/>
<proteinExistence type="predicted"/>
<dbReference type="EMBL" id="CP064936">
    <property type="protein sequence ID" value="QQA01431.1"/>
    <property type="molecule type" value="Genomic_DNA"/>
</dbReference>
<dbReference type="KEGG" id="tper:IWA51_02090"/>
<evidence type="ECO:0000313" key="2">
    <source>
        <dbReference type="Proteomes" id="UP000595224"/>
    </source>
</evidence>
<evidence type="ECO:0000313" key="1">
    <source>
        <dbReference type="EMBL" id="QQA01431.1"/>
    </source>
</evidence>
<gene>
    <name evidence="1" type="ORF">IWA51_02090</name>
</gene>
<keyword evidence="2" id="KW-1185">Reference proteome</keyword>
<dbReference type="RefSeq" id="WP_198442965.1">
    <property type="nucleotide sequence ID" value="NZ_CBCSHE010000012.1"/>
</dbReference>
<reference evidence="1 2" key="1">
    <citation type="submission" date="2020-11" db="EMBL/GenBank/DDBJ databases">
        <title>Treponema Peruensis nv. sp., first commensal Treponema isolated from human feces.</title>
        <authorList>
            <person name="Belkhou C."/>
            <person name="Raes J."/>
        </authorList>
    </citation>
    <scope>NUCLEOTIDE SEQUENCE [LARGE SCALE GENOMIC DNA]</scope>
    <source>
        <strain evidence="1 2">RCC2812</strain>
    </source>
</reference>
<name>A0A7T3RE39_9SPIR</name>
<accession>A0A7T3RE39</accession>
<protein>
    <submittedName>
        <fullName evidence="1">Uncharacterized protein</fullName>
    </submittedName>
</protein>